<accession>A0A1B7MUC0</accession>
<keyword evidence="3" id="KW-1185">Reference proteome</keyword>
<dbReference type="AlphaFoldDB" id="A0A1B7MUC0"/>
<name>A0A1B7MUC0_9AGAM</name>
<organism evidence="2 3">
    <name type="scientific">Rhizopogon vinicolor AM-OR11-026</name>
    <dbReference type="NCBI Taxonomy" id="1314800"/>
    <lineage>
        <taxon>Eukaryota</taxon>
        <taxon>Fungi</taxon>
        <taxon>Dikarya</taxon>
        <taxon>Basidiomycota</taxon>
        <taxon>Agaricomycotina</taxon>
        <taxon>Agaricomycetes</taxon>
        <taxon>Agaricomycetidae</taxon>
        <taxon>Boletales</taxon>
        <taxon>Suillineae</taxon>
        <taxon>Rhizopogonaceae</taxon>
        <taxon>Rhizopogon</taxon>
    </lineage>
</organism>
<proteinExistence type="predicted"/>
<dbReference type="EMBL" id="KV448438">
    <property type="protein sequence ID" value="OAX36147.1"/>
    <property type="molecule type" value="Genomic_DNA"/>
</dbReference>
<dbReference type="OrthoDB" id="2357318at2759"/>
<dbReference type="STRING" id="1314800.A0A1B7MUC0"/>
<dbReference type="InParanoid" id="A0A1B7MUC0"/>
<dbReference type="Proteomes" id="UP000092154">
    <property type="component" value="Unassembled WGS sequence"/>
</dbReference>
<dbReference type="InterPro" id="IPR055334">
    <property type="entry name" value="PEX8-like"/>
</dbReference>
<dbReference type="PANTHER" id="PTHR39214:SF1">
    <property type="entry name" value="MICROBODY (PEROXISOME) BIOGENESIS PROTEIN PEROXIN 8 (EUROFUNG)"/>
    <property type="match status" value="1"/>
</dbReference>
<sequence length="682" mass="74122">MAAPDRGYTLLLSNLGTRRPESTKTPLPTIQALIVHYLANINPSPTPLAATIVSSPIFHPFLHSELELLSTSFRHAVHSKLQALKADSSGLFSPSLDTQLNVWSLAILQGLEGGHPIIRLACCSGLLLGLEDALQHLPAKKRDVKSIVEDELVMTFADVIDQFSMSDSWGKEFRSAAESADALALSLILASQSLLLVPSEKLTALPLSPLLGLIMRTIEDAFDGGSFLSSLQSSLGSQGDFDIHIPPGSPIVESMKKLSNSTAMAYMGSLSKLCARTVSLFVDRRPNVALPLVLEAYQKLNSITAHVETDWFPSALSGITDKNALLSPDAREVTTSIWTTLKTLLFSVIMITEAGLSALIYTPSTSTALPSTSTLAVTVLQALSHLSFVIAQFGGAGQGAFNELKRLFYLALDVLGSDVSGSDKYVRDLCVESGQQPLWAHPFYQAKKAFALSAIEQLIPVLSELTIRELVFPTCLPHLSDASHRETFESAHSVVLAIFASHAQKVSESTIQQDGGFTRKIVPFYANCLIDNSAEGKLSTLQLRLAFASLVRSASSAADLSLAWFSIDCILTAISSTSERDDGRRHRLHLTLISCVPTVPLALLPRLLDPIRSAIDAAHEEQKRKELIDALFAEIKERVGDREKEYMVRWWGEQRLKWAHATPGREDTQGDRGAEVAPAARL</sequence>
<feature type="compositionally biased region" description="Basic and acidic residues" evidence="1">
    <location>
        <begin position="663"/>
        <end position="674"/>
    </location>
</feature>
<evidence type="ECO:0000313" key="2">
    <source>
        <dbReference type="EMBL" id="OAX36147.1"/>
    </source>
</evidence>
<reference evidence="2 3" key="1">
    <citation type="submission" date="2016-06" db="EMBL/GenBank/DDBJ databases">
        <title>Comparative genomics of the ectomycorrhizal sister species Rhizopogon vinicolor and Rhizopogon vesiculosus (Basidiomycota: Boletales) reveals a divergence of the mating type B locus.</title>
        <authorList>
            <consortium name="DOE Joint Genome Institute"/>
            <person name="Mujic A.B."/>
            <person name="Kuo A."/>
            <person name="Tritt A."/>
            <person name="Lipzen A."/>
            <person name="Chen C."/>
            <person name="Johnson J."/>
            <person name="Sharma A."/>
            <person name="Barry K."/>
            <person name="Grigoriev I.V."/>
            <person name="Spatafora J.W."/>
        </authorList>
    </citation>
    <scope>NUCLEOTIDE SEQUENCE [LARGE SCALE GENOMIC DNA]</scope>
    <source>
        <strain evidence="2 3">AM-OR11-026</strain>
    </source>
</reference>
<evidence type="ECO:0000313" key="3">
    <source>
        <dbReference type="Proteomes" id="UP000092154"/>
    </source>
</evidence>
<gene>
    <name evidence="2" type="ORF">K503DRAFT_323550</name>
</gene>
<feature type="region of interest" description="Disordered" evidence="1">
    <location>
        <begin position="661"/>
        <end position="682"/>
    </location>
</feature>
<evidence type="ECO:0000256" key="1">
    <source>
        <dbReference type="SAM" id="MobiDB-lite"/>
    </source>
</evidence>
<protein>
    <submittedName>
        <fullName evidence="2">Uncharacterized protein</fullName>
    </submittedName>
</protein>
<dbReference type="PANTHER" id="PTHR39214">
    <property type="entry name" value="MICROBODY (PEROXISOME) BIOGENESIS PROTEIN PEROXIN 8 (EUROFUNG)"/>
    <property type="match status" value="1"/>
</dbReference>